<evidence type="ECO:0000259" key="6">
    <source>
        <dbReference type="PROSITE" id="PS50893"/>
    </source>
</evidence>
<organism evidence="7 8">
    <name type="scientific">Dermacoccus abyssi</name>
    <dbReference type="NCBI Taxonomy" id="322596"/>
    <lineage>
        <taxon>Bacteria</taxon>
        <taxon>Bacillati</taxon>
        <taxon>Actinomycetota</taxon>
        <taxon>Actinomycetes</taxon>
        <taxon>Micrococcales</taxon>
        <taxon>Dermacoccaceae</taxon>
        <taxon>Dermacoccus</taxon>
    </lineage>
</organism>
<proteinExistence type="inferred from homology"/>
<evidence type="ECO:0000256" key="3">
    <source>
        <dbReference type="ARBA" id="ARBA00022741"/>
    </source>
</evidence>
<evidence type="ECO:0000313" key="7">
    <source>
        <dbReference type="EMBL" id="QEH93506.1"/>
    </source>
</evidence>
<dbReference type="InterPro" id="IPR003593">
    <property type="entry name" value="AAA+_ATPase"/>
</dbReference>
<feature type="region of interest" description="Disordered" evidence="5">
    <location>
        <begin position="244"/>
        <end position="281"/>
    </location>
</feature>
<keyword evidence="4 7" id="KW-0067">ATP-binding</keyword>
<evidence type="ECO:0000256" key="2">
    <source>
        <dbReference type="ARBA" id="ARBA00022448"/>
    </source>
</evidence>
<dbReference type="InterPro" id="IPR027417">
    <property type="entry name" value="P-loop_NTPase"/>
</dbReference>
<feature type="compositionally biased region" description="Basic and acidic residues" evidence="5">
    <location>
        <begin position="244"/>
        <end position="258"/>
    </location>
</feature>
<dbReference type="PROSITE" id="PS50893">
    <property type="entry name" value="ABC_TRANSPORTER_2"/>
    <property type="match status" value="1"/>
</dbReference>
<keyword evidence="2" id="KW-0813">Transport</keyword>
<dbReference type="SMART" id="SM00382">
    <property type="entry name" value="AAA"/>
    <property type="match status" value="1"/>
</dbReference>
<dbReference type="SUPFAM" id="SSF52540">
    <property type="entry name" value="P-loop containing nucleoside triphosphate hydrolases"/>
    <property type="match status" value="1"/>
</dbReference>
<dbReference type="Gene3D" id="3.40.50.300">
    <property type="entry name" value="P-loop containing nucleotide triphosphate hydrolases"/>
    <property type="match status" value="1"/>
</dbReference>
<evidence type="ECO:0000313" key="8">
    <source>
        <dbReference type="Proteomes" id="UP000323565"/>
    </source>
</evidence>
<dbReference type="EMBL" id="CP043031">
    <property type="protein sequence ID" value="QEH93506.1"/>
    <property type="molecule type" value="Genomic_DNA"/>
</dbReference>
<evidence type="ECO:0000256" key="1">
    <source>
        <dbReference type="ARBA" id="ARBA00005417"/>
    </source>
</evidence>
<reference evidence="7 8" key="1">
    <citation type="submission" date="2019-08" db="EMBL/GenBank/DDBJ databases">
        <title>Dermacoccus abyssi strain HZAU 226, whole genome Nanopore sequencing project.</title>
        <authorList>
            <person name="Guo A."/>
            <person name="Zhang X."/>
            <person name="Ruan Y."/>
            <person name="Liu W."/>
            <person name="Chen Q."/>
            <person name="Gu L."/>
        </authorList>
    </citation>
    <scope>NUCLEOTIDE SEQUENCE [LARGE SCALE GENOMIC DNA]</scope>
    <source>
        <strain evidence="7 8">HZAU 226</strain>
    </source>
</reference>
<gene>
    <name evidence="7" type="ORF">FV141_08220</name>
</gene>
<evidence type="ECO:0000256" key="4">
    <source>
        <dbReference type="ARBA" id="ARBA00022840"/>
    </source>
</evidence>
<accession>A0ABX5Z958</accession>
<sequence>MKDDSEPVIRLRSAAFGYEGRAVVSDVDLDINHGEIIAVLGPNGSGKSTLMRGVLGLNDHVSGEVELFGTPAAAFKERTRIGYVPQRHTLSGSVRATVEEIVEVGRLPHRRWFQRASAEDRRLVAAALAEVGLGDRALADVSTLSGGQHRRVLIARALAAQPDVLVMDEPTAGVDTASQEVLAEVLQSLAATGVTMVIVTHEIEALRGVITRVVEVTHGHISFDGTPGEYGQRFARTISDDHLHVPGAHDAHHDDEHQVPGPSYAVGPLDPSPRHEGGRRG</sequence>
<feature type="domain" description="ABC transporter" evidence="6">
    <location>
        <begin position="9"/>
        <end position="243"/>
    </location>
</feature>
<keyword evidence="3" id="KW-0547">Nucleotide-binding</keyword>
<dbReference type="Pfam" id="PF00005">
    <property type="entry name" value="ABC_tran"/>
    <property type="match status" value="1"/>
</dbReference>
<evidence type="ECO:0000256" key="5">
    <source>
        <dbReference type="SAM" id="MobiDB-lite"/>
    </source>
</evidence>
<dbReference type="CDD" id="cd03235">
    <property type="entry name" value="ABC_Metallic_Cations"/>
    <property type="match status" value="1"/>
</dbReference>
<dbReference type="InterPro" id="IPR050153">
    <property type="entry name" value="Metal_Ion_Import_ABC"/>
</dbReference>
<dbReference type="PANTHER" id="PTHR42734">
    <property type="entry name" value="METAL TRANSPORT SYSTEM ATP-BINDING PROTEIN TM_0124-RELATED"/>
    <property type="match status" value="1"/>
</dbReference>
<dbReference type="InterPro" id="IPR003439">
    <property type="entry name" value="ABC_transporter-like_ATP-bd"/>
</dbReference>
<feature type="compositionally biased region" description="Basic and acidic residues" evidence="5">
    <location>
        <begin position="272"/>
        <end position="281"/>
    </location>
</feature>
<keyword evidence="8" id="KW-1185">Reference proteome</keyword>
<name>A0ABX5Z958_9MICO</name>
<protein>
    <submittedName>
        <fullName evidence="7">Metal ABC transporter ATP-binding protein</fullName>
    </submittedName>
</protein>
<dbReference type="PANTHER" id="PTHR42734:SF5">
    <property type="entry name" value="IRON TRANSPORT SYSTEM ATP-BINDING PROTEIN HI_0361-RELATED"/>
    <property type="match status" value="1"/>
</dbReference>
<dbReference type="GO" id="GO:0005524">
    <property type="term" value="F:ATP binding"/>
    <property type="evidence" value="ECO:0007669"/>
    <property type="project" value="UniProtKB-KW"/>
</dbReference>
<dbReference type="Proteomes" id="UP000323565">
    <property type="component" value="Chromosome"/>
</dbReference>
<comment type="similarity">
    <text evidence="1">Belongs to the ABC transporter superfamily.</text>
</comment>